<dbReference type="RefSeq" id="WP_087414935.1">
    <property type="nucleotide sequence ID" value="NZ_NFKL01000009.1"/>
</dbReference>
<proteinExistence type="predicted"/>
<comment type="caution">
    <text evidence="1">The sequence shown here is derived from an EMBL/GenBank/DDBJ whole genome shotgun (WGS) entry which is preliminary data.</text>
</comment>
<name>A0A1Y4LVU3_9FIRM</name>
<sequence>MTNIDLCGIARLLRTLVEQKKTTGREARRILARIAAQTGADIIFFSEIALFSIAISKVLWYCLCCKKGGELTWRKS</sequence>
<accession>A0A1Y4LVU3</accession>
<dbReference type="AlphaFoldDB" id="A0A1Y4LVU3"/>
<reference evidence="2" key="1">
    <citation type="submission" date="2017-04" db="EMBL/GenBank/DDBJ databases">
        <title>Function of individual gut microbiota members based on whole genome sequencing of pure cultures obtained from chicken caecum.</title>
        <authorList>
            <person name="Medvecky M."/>
            <person name="Cejkova D."/>
            <person name="Polansky O."/>
            <person name="Karasova D."/>
            <person name="Kubasova T."/>
            <person name="Cizek A."/>
            <person name="Rychlik I."/>
        </authorList>
    </citation>
    <scope>NUCLEOTIDE SEQUENCE [LARGE SCALE GENOMIC DNA]</scope>
    <source>
        <strain evidence="2">An179</strain>
    </source>
</reference>
<dbReference type="EMBL" id="NFKL01000009">
    <property type="protein sequence ID" value="OUP58422.1"/>
    <property type="molecule type" value="Genomic_DNA"/>
</dbReference>
<protein>
    <submittedName>
        <fullName evidence="1">Uncharacterized protein</fullName>
    </submittedName>
</protein>
<evidence type="ECO:0000313" key="2">
    <source>
        <dbReference type="Proteomes" id="UP000195326"/>
    </source>
</evidence>
<organism evidence="1 2">
    <name type="scientific">Butyricicoccus pullicaecorum</name>
    <dbReference type="NCBI Taxonomy" id="501571"/>
    <lineage>
        <taxon>Bacteria</taxon>
        <taxon>Bacillati</taxon>
        <taxon>Bacillota</taxon>
        <taxon>Clostridia</taxon>
        <taxon>Eubacteriales</taxon>
        <taxon>Butyricicoccaceae</taxon>
        <taxon>Butyricicoccus</taxon>
    </lineage>
</organism>
<dbReference type="Proteomes" id="UP000195326">
    <property type="component" value="Unassembled WGS sequence"/>
</dbReference>
<evidence type="ECO:0000313" key="1">
    <source>
        <dbReference type="EMBL" id="OUP58422.1"/>
    </source>
</evidence>
<gene>
    <name evidence="1" type="ORF">B5F15_07470</name>
</gene>